<proteinExistence type="predicted"/>
<accession>A0A9N9TDA4</accession>
<name>A0A9N9TDA4_PHYSR</name>
<organism evidence="2 3">
    <name type="scientific">Phyllotreta striolata</name>
    <name type="common">Striped flea beetle</name>
    <name type="synonym">Crioceris striolata</name>
    <dbReference type="NCBI Taxonomy" id="444603"/>
    <lineage>
        <taxon>Eukaryota</taxon>
        <taxon>Metazoa</taxon>
        <taxon>Ecdysozoa</taxon>
        <taxon>Arthropoda</taxon>
        <taxon>Hexapoda</taxon>
        <taxon>Insecta</taxon>
        <taxon>Pterygota</taxon>
        <taxon>Neoptera</taxon>
        <taxon>Endopterygota</taxon>
        <taxon>Coleoptera</taxon>
        <taxon>Polyphaga</taxon>
        <taxon>Cucujiformia</taxon>
        <taxon>Chrysomeloidea</taxon>
        <taxon>Chrysomelidae</taxon>
        <taxon>Galerucinae</taxon>
        <taxon>Alticini</taxon>
        <taxon>Phyllotreta</taxon>
    </lineage>
</organism>
<dbReference type="AlphaFoldDB" id="A0A9N9TDA4"/>
<evidence type="ECO:0000313" key="3">
    <source>
        <dbReference type="Proteomes" id="UP001153712"/>
    </source>
</evidence>
<keyword evidence="3" id="KW-1185">Reference proteome</keyword>
<sequence>MYGNRYYAVISGVCASTGSVFGKLSGLPSIESNYILRLAFFILMLTFNTSSMTFFVKALQETLSFKATLISSSTNYIFTALAGLILFNETTSLLWWSGITLILSGLVLIVSEKPALEEATKINKTL</sequence>
<dbReference type="SUPFAM" id="SSF103481">
    <property type="entry name" value="Multidrug resistance efflux transporter EmrE"/>
    <property type="match status" value="1"/>
</dbReference>
<dbReference type="PANTHER" id="PTHR31965:SF1">
    <property type="entry name" value="TRANSMEMBRANE PROTEIN 42"/>
    <property type="match status" value="1"/>
</dbReference>
<dbReference type="OrthoDB" id="5854584at2759"/>
<dbReference type="InterPro" id="IPR037185">
    <property type="entry name" value="EmrE-like"/>
</dbReference>
<feature type="transmembrane region" description="Helical" evidence="1">
    <location>
        <begin position="93"/>
        <end position="111"/>
    </location>
</feature>
<reference evidence="2" key="1">
    <citation type="submission" date="2022-01" db="EMBL/GenBank/DDBJ databases">
        <authorList>
            <person name="King R."/>
        </authorList>
    </citation>
    <scope>NUCLEOTIDE SEQUENCE</scope>
</reference>
<dbReference type="PANTHER" id="PTHR31965">
    <property type="entry name" value="TRANSMEMBRANE PROTEIN 42"/>
    <property type="match status" value="1"/>
</dbReference>
<dbReference type="EMBL" id="OU900104">
    <property type="protein sequence ID" value="CAG9855876.1"/>
    <property type="molecule type" value="Genomic_DNA"/>
</dbReference>
<evidence type="ECO:0000313" key="2">
    <source>
        <dbReference type="EMBL" id="CAG9855876.1"/>
    </source>
</evidence>
<protein>
    <recommendedName>
        <fullName evidence="4">Transmembrane protein 42</fullName>
    </recommendedName>
</protein>
<dbReference type="Gene3D" id="1.10.3730.20">
    <property type="match status" value="1"/>
</dbReference>
<evidence type="ECO:0008006" key="4">
    <source>
        <dbReference type="Google" id="ProtNLM"/>
    </source>
</evidence>
<keyword evidence="1" id="KW-1133">Transmembrane helix</keyword>
<evidence type="ECO:0000256" key="1">
    <source>
        <dbReference type="SAM" id="Phobius"/>
    </source>
</evidence>
<feature type="transmembrane region" description="Helical" evidence="1">
    <location>
        <begin position="68"/>
        <end position="87"/>
    </location>
</feature>
<feature type="transmembrane region" description="Helical" evidence="1">
    <location>
        <begin position="34"/>
        <end position="56"/>
    </location>
</feature>
<keyword evidence="1" id="KW-0472">Membrane</keyword>
<keyword evidence="1" id="KW-0812">Transmembrane</keyword>
<dbReference type="InterPro" id="IPR039632">
    <property type="entry name" value="TMEM42"/>
</dbReference>
<dbReference type="Proteomes" id="UP001153712">
    <property type="component" value="Chromosome 11"/>
</dbReference>
<gene>
    <name evidence="2" type="ORF">PHYEVI_LOCUS2311</name>
</gene>